<dbReference type="EC" id="5.3.3.2" evidence="3 10"/>
<keyword evidence="7" id="KW-0464">Manganese</keyword>
<evidence type="ECO:0000256" key="1">
    <source>
        <dbReference type="ARBA" id="ARBA00004826"/>
    </source>
</evidence>
<dbReference type="Gene3D" id="3.90.79.10">
    <property type="entry name" value="Nucleoside Triphosphate Pyrophosphohydrolase"/>
    <property type="match status" value="1"/>
</dbReference>
<dbReference type="Pfam" id="PF00293">
    <property type="entry name" value="NUDIX"/>
    <property type="match status" value="1"/>
</dbReference>
<comment type="similarity">
    <text evidence="2">Belongs to the IPP isomerase type 1 family.</text>
</comment>
<comment type="caution">
    <text evidence="12">The sequence shown here is derived from an EMBL/GenBank/DDBJ whole genome shotgun (WGS) entry which is preliminary data.</text>
</comment>
<dbReference type="RefSeq" id="WP_379662563.1">
    <property type="nucleotide sequence ID" value="NZ_JBHUDG010000015.1"/>
</dbReference>
<dbReference type="HAMAP" id="MF_00202">
    <property type="entry name" value="Idi"/>
    <property type="match status" value="1"/>
</dbReference>
<evidence type="ECO:0000256" key="4">
    <source>
        <dbReference type="ARBA" id="ARBA00022490"/>
    </source>
</evidence>
<evidence type="ECO:0000256" key="6">
    <source>
        <dbReference type="ARBA" id="ARBA00022842"/>
    </source>
</evidence>
<dbReference type="PANTHER" id="PTHR10885:SF0">
    <property type="entry name" value="ISOPENTENYL-DIPHOSPHATE DELTA-ISOMERASE"/>
    <property type="match status" value="1"/>
</dbReference>
<dbReference type="EMBL" id="JBHUDG010000015">
    <property type="protein sequence ID" value="MFD1630186.1"/>
    <property type="molecule type" value="Genomic_DNA"/>
</dbReference>
<keyword evidence="5" id="KW-0479">Metal-binding</keyword>
<name>A0ABW4IEZ7_9SPHI</name>
<dbReference type="GO" id="GO:0004452">
    <property type="term" value="F:isopentenyl-diphosphate delta-isomerase activity"/>
    <property type="evidence" value="ECO:0007669"/>
    <property type="project" value="UniProtKB-EC"/>
</dbReference>
<dbReference type="PROSITE" id="PS51462">
    <property type="entry name" value="NUDIX"/>
    <property type="match status" value="1"/>
</dbReference>
<comment type="pathway">
    <text evidence="1">Isoprenoid biosynthesis; dimethylallyl diphosphate biosynthesis; dimethylallyl diphosphate from isopentenyl diphosphate: step 1/1.</text>
</comment>
<dbReference type="Proteomes" id="UP001597118">
    <property type="component" value="Unassembled WGS sequence"/>
</dbReference>
<dbReference type="SUPFAM" id="SSF55811">
    <property type="entry name" value="Nudix"/>
    <property type="match status" value="1"/>
</dbReference>
<keyword evidence="4" id="KW-0963">Cytoplasm</keyword>
<dbReference type="InterPro" id="IPR000086">
    <property type="entry name" value="NUDIX_hydrolase_dom"/>
</dbReference>
<accession>A0ABW4IEZ7</accession>
<dbReference type="NCBIfam" id="TIGR02150">
    <property type="entry name" value="IPP_isom_1"/>
    <property type="match status" value="1"/>
</dbReference>
<evidence type="ECO:0000259" key="11">
    <source>
        <dbReference type="PROSITE" id="PS51462"/>
    </source>
</evidence>
<keyword evidence="13" id="KW-1185">Reference proteome</keyword>
<proteinExistence type="inferred from homology"/>
<dbReference type="PIRSF" id="PIRSF018427">
    <property type="entry name" value="Isopntndiph_ism"/>
    <property type="match status" value="1"/>
</dbReference>
<dbReference type="InterPro" id="IPR056375">
    <property type="entry name" value="Idi_bact"/>
</dbReference>
<dbReference type="InterPro" id="IPR011876">
    <property type="entry name" value="IsopentenylPP_isomerase_typ1"/>
</dbReference>
<keyword evidence="8" id="KW-0414">Isoprene biosynthesis</keyword>
<evidence type="ECO:0000256" key="10">
    <source>
        <dbReference type="NCBIfam" id="TIGR02150"/>
    </source>
</evidence>
<dbReference type="NCBIfam" id="NF002995">
    <property type="entry name" value="PRK03759.1"/>
    <property type="match status" value="1"/>
</dbReference>
<reference evidence="13" key="1">
    <citation type="journal article" date="2019" name="Int. J. Syst. Evol. Microbiol.">
        <title>The Global Catalogue of Microorganisms (GCM) 10K type strain sequencing project: providing services to taxonomists for standard genome sequencing and annotation.</title>
        <authorList>
            <consortium name="The Broad Institute Genomics Platform"/>
            <consortium name="The Broad Institute Genome Sequencing Center for Infectious Disease"/>
            <person name="Wu L."/>
            <person name="Ma J."/>
        </authorList>
    </citation>
    <scope>NUCLEOTIDE SEQUENCE [LARGE SCALE GENOMIC DNA]</scope>
    <source>
        <strain evidence="13">CCUG 53762</strain>
    </source>
</reference>
<organism evidence="12 13">
    <name type="scientific">Pseudopedobacter beijingensis</name>
    <dbReference type="NCBI Taxonomy" id="1207056"/>
    <lineage>
        <taxon>Bacteria</taxon>
        <taxon>Pseudomonadati</taxon>
        <taxon>Bacteroidota</taxon>
        <taxon>Sphingobacteriia</taxon>
        <taxon>Sphingobacteriales</taxon>
        <taxon>Sphingobacteriaceae</taxon>
        <taxon>Pseudopedobacter</taxon>
    </lineage>
</organism>
<protein>
    <recommendedName>
        <fullName evidence="3 10">Isopentenyl-diphosphate delta-isomerase</fullName>
        <ecNumber evidence="3 10">5.3.3.2</ecNumber>
    </recommendedName>
</protein>
<evidence type="ECO:0000256" key="8">
    <source>
        <dbReference type="ARBA" id="ARBA00023229"/>
    </source>
</evidence>
<dbReference type="CDD" id="cd02885">
    <property type="entry name" value="NUDIX_IPP_Isomerase"/>
    <property type="match status" value="1"/>
</dbReference>
<keyword evidence="6" id="KW-0460">Magnesium</keyword>
<gene>
    <name evidence="12" type="primary">idi</name>
    <name evidence="12" type="ORF">ACFSAH_09870</name>
</gene>
<dbReference type="PANTHER" id="PTHR10885">
    <property type="entry name" value="ISOPENTENYL-DIPHOSPHATE DELTA-ISOMERASE"/>
    <property type="match status" value="1"/>
</dbReference>
<evidence type="ECO:0000256" key="3">
    <source>
        <dbReference type="ARBA" id="ARBA00012057"/>
    </source>
</evidence>
<evidence type="ECO:0000256" key="5">
    <source>
        <dbReference type="ARBA" id="ARBA00022723"/>
    </source>
</evidence>
<dbReference type="InterPro" id="IPR015797">
    <property type="entry name" value="NUDIX_hydrolase-like_dom_sf"/>
</dbReference>
<sequence>MMEKVVLVDELDKEIGIMEKLAAHQQPTLHRAFSVCLFNEKGEMLLQRRADNKYHCAGLWTNTCCSHPRPGEEVKTAAKRRLLEEMGIEDVDLNKEFDFIYQATFDNGLFEHEFDHVFFGEFSGEPLINREEVEEWKYMSLEQIEEELNRYPEKYTPWFKIIIEKIKGV</sequence>
<evidence type="ECO:0000313" key="13">
    <source>
        <dbReference type="Proteomes" id="UP001597118"/>
    </source>
</evidence>
<evidence type="ECO:0000256" key="9">
    <source>
        <dbReference type="ARBA" id="ARBA00023235"/>
    </source>
</evidence>
<feature type="domain" description="Nudix hydrolase" evidence="11">
    <location>
        <begin position="28"/>
        <end position="161"/>
    </location>
</feature>
<evidence type="ECO:0000256" key="2">
    <source>
        <dbReference type="ARBA" id="ARBA00007579"/>
    </source>
</evidence>
<keyword evidence="9 12" id="KW-0413">Isomerase</keyword>
<evidence type="ECO:0000313" key="12">
    <source>
        <dbReference type="EMBL" id="MFD1630186.1"/>
    </source>
</evidence>
<evidence type="ECO:0000256" key="7">
    <source>
        <dbReference type="ARBA" id="ARBA00023211"/>
    </source>
</evidence>